<feature type="compositionally biased region" description="Acidic residues" evidence="3">
    <location>
        <begin position="217"/>
        <end position="260"/>
    </location>
</feature>
<dbReference type="SUPFAM" id="SSF57997">
    <property type="entry name" value="Tropomyosin"/>
    <property type="match status" value="1"/>
</dbReference>
<dbReference type="GO" id="GO:0000724">
    <property type="term" value="P:double-strand break repair via homologous recombination"/>
    <property type="evidence" value="ECO:0007669"/>
    <property type="project" value="TreeGrafter"/>
</dbReference>
<dbReference type="PANTHER" id="PTHR45916:SF1">
    <property type="entry name" value="STRUCTURAL MAINTENANCE OF CHROMOSOMES PROTEIN 5"/>
    <property type="match status" value="1"/>
</dbReference>
<proteinExistence type="predicted"/>
<dbReference type="PANTHER" id="PTHR45916">
    <property type="entry name" value="STRUCTURAL MAINTENANCE OF CHROMOSOMES PROTEIN 5"/>
    <property type="match status" value="1"/>
</dbReference>
<feature type="coiled-coil region" evidence="2">
    <location>
        <begin position="480"/>
        <end position="507"/>
    </location>
</feature>
<dbReference type="RefSeq" id="WP_149783076.1">
    <property type="nucleotide sequence ID" value="NZ_BAAADP010000001.1"/>
</dbReference>
<feature type="compositionally biased region" description="Acidic residues" evidence="3">
    <location>
        <begin position="160"/>
        <end position="188"/>
    </location>
</feature>
<evidence type="ECO:0000313" key="4">
    <source>
        <dbReference type="EMBL" id="SFH33532.1"/>
    </source>
</evidence>
<evidence type="ECO:0000256" key="2">
    <source>
        <dbReference type="SAM" id="Coils"/>
    </source>
</evidence>
<dbReference type="Proteomes" id="UP000323537">
    <property type="component" value="Unassembled WGS sequence"/>
</dbReference>
<keyword evidence="5" id="KW-1185">Reference proteome</keyword>
<protein>
    <recommendedName>
        <fullName evidence="6">t-SNARE coiled-coil homology domain-containing protein</fullName>
    </recommendedName>
</protein>
<keyword evidence="1 2" id="KW-0175">Coiled coil</keyword>
<dbReference type="Gene3D" id="1.10.287.1490">
    <property type="match status" value="1"/>
</dbReference>
<feature type="region of interest" description="Disordered" evidence="3">
    <location>
        <begin position="141"/>
        <end position="271"/>
    </location>
</feature>
<organism evidence="4 5">
    <name type="scientific">Halorubrum aquaticum</name>
    <dbReference type="NCBI Taxonomy" id="387340"/>
    <lineage>
        <taxon>Archaea</taxon>
        <taxon>Methanobacteriati</taxon>
        <taxon>Methanobacteriota</taxon>
        <taxon>Stenosarchaea group</taxon>
        <taxon>Halobacteria</taxon>
        <taxon>Halobacteriales</taxon>
        <taxon>Haloferacaceae</taxon>
        <taxon>Halorubrum</taxon>
    </lineage>
</organism>
<evidence type="ECO:0000313" key="5">
    <source>
        <dbReference type="Proteomes" id="UP000323537"/>
    </source>
</evidence>
<dbReference type="GO" id="GO:0030915">
    <property type="term" value="C:Smc5-Smc6 complex"/>
    <property type="evidence" value="ECO:0007669"/>
    <property type="project" value="TreeGrafter"/>
</dbReference>
<reference evidence="4 5" key="1">
    <citation type="submission" date="2016-10" db="EMBL/GenBank/DDBJ databases">
        <authorList>
            <person name="Varghese N."/>
            <person name="Submissions S."/>
        </authorList>
    </citation>
    <scope>NUCLEOTIDE SEQUENCE [LARGE SCALE GENOMIC DNA]</scope>
    <source>
        <strain evidence="4 5">CGMCC 1.6377</strain>
    </source>
</reference>
<evidence type="ECO:0000256" key="1">
    <source>
        <dbReference type="ARBA" id="ARBA00023054"/>
    </source>
</evidence>
<name>A0A1I2Z6Q0_9EURY</name>
<dbReference type="OrthoDB" id="242713at2157"/>
<dbReference type="Gene3D" id="1.20.1480.30">
    <property type="entry name" value="Designed four-helix bundle protein"/>
    <property type="match status" value="1"/>
</dbReference>
<feature type="compositionally biased region" description="Low complexity" evidence="3">
    <location>
        <begin position="261"/>
        <end position="271"/>
    </location>
</feature>
<accession>A0A1I2Z6Q0</accession>
<feature type="coiled-coil region" evidence="2">
    <location>
        <begin position="533"/>
        <end position="560"/>
    </location>
</feature>
<gene>
    <name evidence="4" type="ORF">SAMN04488066_101291</name>
</gene>
<dbReference type="EMBL" id="FOPZ01000001">
    <property type="protein sequence ID" value="SFH33532.1"/>
    <property type="molecule type" value="Genomic_DNA"/>
</dbReference>
<feature type="coiled-coil region" evidence="2">
    <location>
        <begin position="410"/>
        <end position="437"/>
    </location>
</feature>
<evidence type="ECO:0008006" key="6">
    <source>
        <dbReference type="Google" id="ProtNLM"/>
    </source>
</evidence>
<evidence type="ECO:0000256" key="3">
    <source>
        <dbReference type="SAM" id="MobiDB-lite"/>
    </source>
</evidence>
<sequence length="563" mass="60969">MNERTTEATTTVEEDGVRVEKSFTDDAFPVPAVTFDLSSRREDAVRVRIVDRIPEEFPMDRVGFHPDYESENWTAYKDHRVEFERVLEPGESVETVFGIRDDDPDLDGFLGTPVIEHVPVGEEIGDVLGTGETDAVREVLSGDRATLPGMEDAPEADRDATDDEDDVTDSEDADDADTAVESTDDTDAVADPVTTPEPRSVDDGTTAAVTRRKDAETAESVEDADDEADADVEPTEDAEPAEGVESAGDGESDEDGEPDTDATAASAPQGGIAAALAEEIRSGAVEEEDMEVLRSELDLGVPRSVDVRISRLQSSVADIEAYADALAEFIDEEGTAKEVLDGLDARVDEVESTVESLDTRVTAGERAHGELSDDVEAVETTVDEVEASVETVETTTDDLSETVGSVEDDLAVVREDVDGVETTVEDLEETVSAVQATTHGLEETVEGVAADVTSLEADIAGLDDALDDVDDDVETLYEEVDDAAAGIERTDERVDEVEDRFGRFDEEFDDLWDDLAEVDSRLTDIEGRLGDDLEDVETEISEINDHLEELEAFRKRLNEAFGP</sequence>
<dbReference type="AlphaFoldDB" id="A0A1I2Z6Q0"/>
<dbReference type="GO" id="GO:0003697">
    <property type="term" value="F:single-stranded DNA binding"/>
    <property type="evidence" value="ECO:0007669"/>
    <property type="project" value="TreeGrafter"/>
</dbReference>